<accession>A0ABR7CQZ0</accession>
<name>A0ABR7CQZ0_9BACT</name>
<dbReference type="Gene3D" id="2.120.10.30">
    <property type="entry name" value="TolB, C-terminal domain"/>
    <property type="match status" value="1"/>
</dbReference>
<dbReference type="EMBL" id="JACOOK010000014">
    <property type="protein sequence ID" value="MBC5617755.1"/>
    <property type="molecule type" value="Genomic_DNA"/>
</dbReference>
<dbReference type="SUPFAM" id="SSF63825">
    <property type="entry name" value="YWTD domain"/>
    <property type="match status" value="1"/>
</dbReference>
<organism evidence="1 2">
    <name type="scientific">Alistipes hominis</name>
    <dbReference type="NCBI Taxonomy" id="2763015"/>
    <lineage>
        <taxon>Bacteria</taxon>
        <taxon>Pseudomonadati</taxon>
        <taxon>Bacteroidota</taxon>
        <taxon>Bacteroidia</taxon>
        <taxon>Bacteroidales</taxon>
        <taxon>Rikenellaceae</taxon>
        <taxon>Alistipes</taxon>
    </lineage>
</organism>
<gene>
    <name evidence="1" type="ORF">H8S08_12175</name>
</gene>
<dbReference type="RefSeq" id="WP_118459170.1">
    <property type="nucleotide sequence ID" value="NZ_JACOOK010000014.1"/>
</dbReference>
<dbReference type="InterPro" id="IPR011042">
    <property type="entry name" value="6-blade_b-propeller_TolB-like"/>
</dbReference>
<reference evidence="1 2" key="1">
    <citation type="submission" date="2020-08" db="EMBL/GenBank/DDBJ databases">
        <title>Genome public.</title>
        <authorList>
            <person name="Liu C."/>
            <person name="Sun Q."/>
        </authorList>
    </citation>
    <scope>NUCLEOTIDE SEQUENCE [LARGE SCALE GENOMIC DNA]</scope>
    <source>
        <strain evidence="1 2">New-7</strain>
    </source>
</reference>
<comment type="caution">
    <text evidence="1">The sequence shown here is derived from an EMBL/GenBank/DDBJ whole genome shotgun (WGS) entry which is preliminary data.</text>
</comment>
<proteinExistence type="predicted"/>
<evidence type="ECO:0000313" key="2">
    <source>
        <dbReference type="Proteomes" id="UP000636891"/>
    </source>
</evidence>
<sequence>MFILHVMLRVCCFIVVFILCACNNRTRGETPLTVNNDLYVVDIDHADRENIVYSAVFGKLKTVVLGANDSVLIGEISKMQVGRDGIFVLDRNQTKGVYLFSSDGAFVRRFGSVGNGPGEYIAPFDFSLDQKNDELFILDGSKQRINKYDIGTGKFIGYITVNPKGGTRSYHIQYNEGALFADAFFGQSSKESYLLQKIDTATGVQQNAYLNNLYNQRWENLQEIEPTVFYSVDRESSRFVERFMDTVIYVSSKEVKPYLVVKTEKWMRAKDWKKFEKDKMSPTFLMTLFSAGKIFGISDYIEKKGSFIYFGYYDGRKADAVVYHVKTKETKLVGGIKDDLLFKKDVSMTLYTVLGCTTDKGVYFYDNNPSGNLKSCAVDGVLSPKLDNLDELKQLDENSNPVIFYYEYKN</sequence>
<evidence type="ECO:0000313" key="1">
    <source>
        <dbReference type="EMBL" id="MBC5617755.1"/>
    </source>
</evidence>
<protein>
    <submittedName>
        <fullName evidence="1">6-bladed beta-propeller</fullName>
    </submittedName>
</protein>
<keyword evidence="2" id="KW-1185">Reference proteome</keyword>
<dbReference type="Proteomes" id="UP000636891">
    <property type="component" value="Unassembled WGS sequence"/>
</dbReference>
<dbReference type="Pfam" id="PF17170">
    <property type="entry name" value="DUF5128"/>
    <property type="match status" value="1"/>
</dbReference>